<feature type="region of interest" description="Disordered" evidence="1">
    <location>
        <begin position="1"/>
        <end position="23"/>
    </location>
</feature>
<sequence length="67" mass="7158">MFSQRIGETGARGGMARPPSGRNTIQQLRLAWTGSNLLPAGLADGNRLPVAGREQTLVQPNSRSRGE</sequence>
<dbReference type="VEuPathDB" id="VectorBase:ASIC005184"/>
<organism evidence="2">
    <name type="scientific">Anopheles sinensis</name>
    <name type="common">Mosquito</name>
    <dbReference type="NCBI Taxonomy" id="74873"/>
    <lineage>
        <taxon>Eukaryota</taxon>
        <taxon>Metazoa</taxon>
        <taxon>Ecdysozoa</taxon>
        <taxon>Arthropoda</taxon>
        <taxon>Hexapoda</taxon>
        <taxon>Insecta</taxon>
        <taxon>Pterygota</taxon>
        <taxon>Neoptera</taxon>
        <taxon>Endopterygota</taxon>
        <taxon>Diptera</taxon>
        <taxon>Nematocera</taxon>
        <taxon>Culicoidea</taxon>
        <taxon>Culicidae</taxon>
        <taxon>Anophelinae</taxon>
        <taxon>Anopheles</taxon>
    </lineage>
</organism>
<dbReference type="EMBL" id="ATLV01013389">
    <property type="status" value="NOT_ANNOTATED_CDS"/>
    <property type="molecule type" value="Genomic_DNA"/>
</dbReference>
<feature type="region of interest" description="Disordered" evidence="1">
    <location>
        <begin position="44"/>
        <end position="67"/>
    </location>
</feature>
<dbReference type="EMBL" id="KE524855">
    <property type="protein sequence ID" value="KFB37868.1"/>
    <property type="molecule type" value="Genomic_DNA"/>
</dbReference>
<evidence type="ECO:0000313" key="2">
    <source>
        <dbReference type="EMBL" id="KFB37868.1"/>
    </source>
</evidence>
<keyword evidence="4" id="KW-1185">Reference proteome</keyword>
<dbReference type="AlphaFoldDB" id="A0A084VIS4"/>
<name>A0A084VIS4_ANOSI</name>
<protein>
    <submittedName>
        <fullName evidence="2 3">Uncharacterized protein</fullName>
    </submittedName>
</protein>
<evidence type="ECO:0000313" key="3">
    <source>
        <dbReference type="EnsemblMetazoa" id="ASIC005184-PA"/>
    </source>
</evidence>
<gene>
    <name evidence="2" type="ORF">ZHAS_00005184</name>
</gene>
<dbReference type="Proteomes" id="UP000030765">
    <property type="component" value="Unassembled WGS sequence"/>
</dbReference>
<reference evidence="3" key="2">
    <citation type="submission" date="2020-05" db="UniProtKB">
        <authorList>
            <consortium name="EnsemblMetazoa"/>
        </authorList>
    </citation>
    <scope>IDENTIFICATION</scope>
</reference>
<reference evidence="2 4" key="1">
    <citation type="journal article" date="2014" name="BMC Genomics">
        <title>Genome sequence of Anopheles sinensis provides insight into genetics basis of mosquito competence for malaria parasites.</title>
        <authorList>
            <person name="Zhou D."/>
            <person name="Zhang D."/>
            <person name="Ding G."/>
            <person name="Shi L."/>
            <person name="Hou Q."/>
            <person name="Ye Y."/>
            <person name="Xu Y."/>
            <person name="Zhou H."/>
            <person name="Xiong C."/>
            <person name="Li S."/>
            <person name="Yu J."/>
            <person name="Hong S."/>
            <person name="Yu X."/>
            <person name="Zou P."/>
            <person name="Chen C."/>
            <person name="Chang X."/>
            <person name="Wang W."/>
            <person name="Lv Y."/>
            <person name="Sun Y."/>
            <person name="Ma L."/>
            <person name="Shen B."/>
            <person name="Zhu C."/>
        </authorList>
    </citation>
    <scope>NUCLEOTIDE SEQUENCE [LARGE SCALE GENOMIC DNA]</scope>
</reference>
<accession>A0A084VIS4</accession>
<proteinExistence type="predicted"/>
<feature type="compositionally biased region" description="Polar residues" evidence="1">
    <location>
        <begin position="56"/>
        <end position="67"/>
    </location>
</feature>
<dbReference type="EnsemblMetazoa" id="ASIC005184-RA">
    <property type="protein sequence ID" value="ASIC005184-PA"/>
    <property type="gene ID" value="ASIC005184"/>
</dbReference>
<evidence type="ECO:0000313" key="4">
    <source>
        <dbReference type="Proteomes" id="UP000030765"/>
    </source>
</evidence>
<evidence type="ECO:0000256" key="1">
    <source>
        <dbReference type="SAM" id="MobiDB-lite"/>
    </source>
</evidence>